<organism evidence="1 2">
    <name type="scientific">Tetrahymena thermophila (strain SB210)</name>
    <dbReference type="NCBI Taxonomy" id="312017"/>
    <lineage>
        <taxon>Eukaryota</taxon>
        <taxon>Sar</taxon>
        <taxon>Alveolata</taxon>
        <taxon>Ciliophora</taxon>
        <taxon>Intramacronucleata</taxon>
        <taxon>Oligohymenophorea</taxon>
        <taxon>Hymenostomatida</taxon>
        <taxon>Tetrahymenina</taxon>
        <taxon>Tetrahymenidae</taxon>
        <taxon>Tetrahymena</taxon>
    </lineage>
</organism>
<dbReference type="EMBL" id="GG662641">
    <property type="protein sequence ID" value="EAR99311.1"/>
    <property type="molecule type" value="Genomic_DNA"/>
</dbReference>
<evidence type="ECO:0000313" key="2">
    <source>
        <dbReference type="Proteomes" id="UP000009168"/>
    </source>
</evidence>
<dbReference type="GeneID" id="7828856"/>
<evidence type="ECO:0000313" key="1">
    <source>
        <dbReference type="EMBL" id="EAR99311.1"/>
    </source>
</evidence>
<dbReference type="KEGG" id="tet:TTHERM_00628700"/>
<dbReference type="HOGENOM" id="CLU_3000656_0_0_1"/>
<reference evidence="2" key="1">
    <citation type="journal article" date="2006" name="PLoS Biol.">
        <title>Macronuclear genome sequence of the ciliate Tetrahymena thermophila, a model eukaryote.</title>
        <authorList>
            <person name="Eisen J.A."/>
            <person name="Coyne R.S."/>
            <person name="Wu M."/>
            <person name="Wu D."/>
            <person name="Thiagarajan M."/>
            <person name="Wortman J.R."/>
            <person name="Badger J.H."/>
            <person name="Ren Q."/>
            <person name="Amedeo P."/>
            <person name="Jones K.M."/>
            <person name="Tallon L.J."/>
            <person name="Delcher A.L."/>
            <person name="Salzberg S.L."/>
            <person name="Silva J.C."/>
            <person name="Haas B.J."/>
            <person name="Majoros W.H."/>
            <person name="Farzad M."/>
            <person name="Carlton J.M."/>
            <person name="Smith R.K. Jr."/>
            <person name="Garg J."/>
            <person name="Pearlman R.E."/>
            <person name="Karrer K.M."/>
            <person name="Sun L."/>
            <person name="Manning G."/>
            <person name="Elde N.C."/>
            <person name="Turkewitz A.P."/>
            <person name="Asai D.J."/>
            <person name="Wilkes D.E."/>
            <person name="Wang Y."/>
            <person name="Cai H."/>
            <person name="Collins K."/>
            <person name="Stewart B.A."/>
            <person name="Lee S.R."/>
            <person name="Wilamowska K."/>
            <person name="Weinberg Z."/>
            <person name="Ruzzo W.L."/>
            <person name="Wloga D."/>
            <person name="Gaertig J."/>
            <person name="Frankel J."/>
            <person name="Tsao C.-C."/>
            <person name="Gorovsky M.A."/>
            <person name="Keeling P.J."/>
            <person name="Waller R.F."/>
            <person name="Patron N.J."/>
            <person name="Cherry J.M."/>
            <person name="Stover N.A."/>
            <person name="Krieger C.J."/>
            <person name="del Toro C."/>
            <person name="Ryder H.F."/>
            <person name="Williamson S.C."/>
            <person name="Barbeau R.A."/>
            <person name="Hamilton E.P."/>
            <person name="Orias E."/>
        </authorList>
    </citation>
    <scope>NUCLEOTIDE SEQUENCE [LARGE SCALE GENOMIC DNA]</scope>
    <source>
        <strain evidence="2">SB210</strain>
    </source>
</reference>
<dbReference type="RefSeq" id="XP_001019556.1">
    <property type="nucleotide sequence ID" value="XM_001019556.1"/>
</dbReference>
<sequence length="57" mass="6963">MESTDSQEEYAQIKIINQPNYYQKRNQQLQQEPKQIYILFRIKRSKLATQGYLKQLK</sequence>
<proteinExistence type="predicted"/>
<dbReference type="Proteomes" id="UP000009168">
    <property type="component" value="Unassembled WGS sequence"/>
</dbReference>
<dbReference type="AlphaFoldDB" id="Q23RS8"/>
<accession>Q23RS8</accession>
<keyword evidence="2" id="KW-1185">Reference proteome</keyword>
<protein>
    <submittedName>
        <fullName evidence="1">Uncharacterized protein</fullName>
    </submittedName>
</protein>
<name>Q23RS8_TETTS</name>
<dbReference type="InParanoid" id="Q23RS8"/>
<gene>
    <name evidence="1" type="ORF">TTHERM_00628700</name>
</gene>